<evidence type="ECO:0000313" key="3">
    <source>
        <dbReference type="Proteomes" id="UP000324800"/>
    </source>
</evidence>
<comment type="caution">
    <text evidence="2">The sequence shown here is derived from an EMBL/GenBank/DDBJ whole genome shotgun (WGS) entry which is preliminary data.</text>
</comment>
<dbReference type="EMBL" id="SNRW01002587">
    <property type="protein sequence ID" value="KAA6392306.1"/>
    <property type="molecule type" value="Genomic_DNA"/>
</dbReference>
<evidence type="ECO:0000256" key="1">
    <source>
        <dbReference type="SAM" id="MobiDB-lite"/>
    </source>
</evidence>
<accession>A0A5J4WCB8</accession>
<evidence type="ECO:0000313" key="2">
    <source>
        <dbReference type="EMBL" id="KAA6392306.1"/>
    </source>
</evidence>
<name>A0A5J4WCB8_9EUKA</name>
<dbReference type="Proteomes" id="UP000324800">
    <property type="component" value="Unassembled WGS sequence"/>
</dbReference>
<organism evidence="2 3">
    <name type="scientific">Streblomastix strix</name>
    <dbReference type="NCBI Taxonomy" id="222440"/>
    <lineage>
        <taxon>Eukaryota</taxon>
        <taxon>Metamonada</taxon>
        <taxon>Preaxostyla</taxon>
        <taxon>Oxymonadida</taxon>
        <taxon>Streblomastigidae</taxon>
        <taxon>Streblomastix</taxon>
    </lineage>
</organism>
<feature type="region of interest" description="Disordered" evidence="1">
    <location>
        <begin position="1"/>
        <end position="36"/>
    </location>
</feature>
<proteinExistence type="predicted"/>
<sequence length="129" mass="14621">MNSPQTTSDSRLTSNENARNQQGAIQPNQQTEQAAIQTVERPRQNATFRSVYNLLIPPIPAYPEHQPARIPLLPYTIEKNQLQRQSQTSISPTYKRADKSEDDEFRDGIILGITISHLSPHRTDIETAQ</sequence>
<dbReference type="AlphaFoldDB" id="A0A5J4WCB8"/>
<protein>
    <submittedName>
        <fullName evidence="2">Uncharacterized protein</fullName>
    </submittedName>
</protein>
<reference evidence="2 3" key="1">
    <citation type="submission" date="2019-03" db="EMBL/GenBank/DDBJ databases">
        <title>Single cell metagenomics reveals metabolic interactions within the superorganism composed of flagellate Streblomastix strix and complex community of Bacteroidetes bacteria on its surface.</title>
        <authorList>
            <person name="Treitli S.C."/>
            <person name="Kolisko M."/>
            <person name="Husnik F."/>
            <person name="Keeling P."/>
            <person name="Hampl V."/>
        </authorList>
    </citation>
    <scope>NUCLEOTIDE SEQUENCE [LARGE SCALE GENOMIC DNA]</scope>
    <source>
        <strain evidence="2">ST1C</strain>
    </source>
</reference>
<gene>
    <name evidence="2" type="ORF">EZS28_012166</name>
</gene>